<keyword evidence="10" id="KW-1185">Reference proteome</keyword>
<evidence type="ECO:0000256" key="2">
    <source>
        <dbReference type="ARBA" id="ARBA00007330"/>
    </source>
</evidence>
<sequence length="507" mass="57606">MEQVFDVAIIGGGINGCGCAADAALRGLSVVLFEQDDLASKTSSSSTKLIHGGLRYLENYEFALVKKALEERQVLLNLAPHLVHPQSFILPYQKHMRPAWLLRLGLFFYDHLSRKNHLPKCKSIKRTKKNNYFTPLIDQIKRGFLFYDASTDDARLTITNALQAKNHGASIRPNSKVTQIEAGNKIWQLTIQPKSGTPYKIKAKSLINAAGPWVAPIAQLTQIAVNREITLVKGSHIIVPQLYEGKHAYFLQHDDKRVIFVIPYHGFSMIGTTDTLFNESINSPVRISVEEIDYLLNLVNTYFKSQLSSKDLIFSWSGVRPLLSSEGKDLKALSRDYSYEFNITPAPIVTIFGGKITTYRQLAEETINQLVSIFPQMQSCKTKRTPLPGATFGTVNFEQYLIYARKKYHWLDKELLNRYLYSYGSCTEHFLSKCTSIESMGKRYGTSLYQVELDYLISEEWARHIEDILERRTKLGLVIDSSSKKELENYLTNINHCPADQSESVCH</sequence>
<dbReference type="GO" id="GO:0009331">
    <property type="term" value="C:glycerol-3-phosphate dehydrogenase (FAD) complex"/>
    <property type="evidence" value="ECO:0007669"/>
    <property type="project" value="UniProtKB-UniRule"/>
</dbReference>
<evidence type="ECO:0000313" key="10">
    <source>
        <dbReference type="Proteomes" id="UP000032430"/>
    </source>
</evidence>
<evidence type="ECO:0000256" key="3">
    <source>
        <dbReference type="ARBA" id="ARBA00022630"/>
    </source>
</evidence>
<name>A0A098G479_9GAMM</name>
<evidence type="ECO:0000256" key="5">
    <source>
        <dbReference type="ARBA" id="ARBA00023002"/>
    </source>
</evidence>
<dbReference type="Pfam" id="PF01266">
    <property type="entry name" value="DAO"/>
    <property type="match status" value="1"/>
</dbReference>
<keyword evidence="5 6" id="KW-0560">Oxidoreductase</keyword>
<dbReference type="PROSITE" id="PS00978">
    <property type="entry name" value="FAD_G3PDH_2"/>
    <property type="match status" value="1"/>
</dbReference>
<keyword evidence="3 6" id="KW-0285">Flavoprotein</keyword>
<dbReference type="InterPro" id="IPR031656">
    <property type="entry name" value="DAO_C"/>
</dbReference>
<accession>A0A098G479</accession>
<comment type="cofactor">
    <cofactor evidence="1 6">
        <name>FAD</name>
        <dbReference type="ChEBI" id="CHEBI:57692"/>
    </cofactor>
</comment>
<dbReference type="EMBL" id="LN614827">
    <property type="protein sequence ID" value="CEG56781.1"/>
    <property type="molecule type" value="Genomic_DNA"/>
</dbReference>
<comment type="catalytic activity">
    <reaction evidence="6">
        <text>a quinone + sn-glycerol 3-phosphate = dihydroxyacetone phosphate + a quinol</text>
        <dbReference type="Rhea" id="RHEA:18977"/>
        <dbReference type="ChEBI" id="CHEBI:24646"/>
        <dbReference type="ChEBI" id="CHEBI:57597"/>
        <dbReference type="ChEBI" id="CHEBI:57642"/>
        <dbReference type="ChEBI" id="CHEBI:132124"/>
        <dbReference type="EC" id="1.1.5.3"/>
    </reaction>
</comment>
<organism evidence="9 10">
    <name type="scientific">Legionella fallonii LLAP-10</name>
    <dbReference type="NCBI Taxonomy" id="1212491"/>
    <lineage>
        <taxon>Bacteria</taxon>
        <taxon>Pseudomonadati</taxon>
        <taxon>Pseudomonadota</taxon>
        <taxon>Gammaproteobacteria</taxon>
        <taxon>Legionellales</taxon>
        <taxon>Legionellaceae</taxon>
        <taxon>Legionella</taxon>
    </lineage>
</organism>
<feature type="domain" description="FAD dependent oxidoreductase" evidence="7">
    <location>
        <begin position="6"/>
        <end position="359"/>
    </location>
</feature>
<dbReference type="InterPro" id="IPR006076">
    <property type="entry name" value="FAD-dep_OxRdtase"/>
</dbReference>
<dbReference type="InterPro" id="IPR038299">
    <property type="entry name" value="DAO_C_sf"/>
</dbReference>
<evidence type="ECO:0000313" key="9">
    <source>
        <dbReference type="EMBL" id="CEG56781.1"/>
    </source>
</evidence>
<evidence type="ECO:0000256" key="6">
    <source>
        <dbReference type="RuleBase" id="RU361217"/>
    </source>
</evidence>
<dbReference type="EC" id="1.1.5.3" evidence="6"/>
<dbReference type="SUPFAM" id="SSF51905">
    <property type="entry name" value="FAD/NAD(P)-binding domain"/>
    <property type="match status" value="1"/>
</dbReference>
<evidence type="ECO:0000256" key="1">
    <source>
        <dbReference type="ARBA" id="ARBA00001974"/>
    </source>
</evidence>
<evidence type="ECO:0000256" key="4">
    <source>
        <dbReference type="ARBA" id="ARBA00022827"/>
    </source>
</evidence>
<dbReference type="InterPro" id="IPR036188">
    <property type="entry name" value="FAD/NAD-bd_sf"/>
</dbReference>
<dbReference type="AlphaFoldDB" id="A0A098G479"/>
<reference evidence="10" key="1">
    <citation type="submission" date="2014-09" db="EMBL/GenBank/DDBJ databases">
        <authorList>
            <person name="Gomez-Valero L."/>
        </authorList>
    </citation>
    <scope>NUCLEOTIDE SEQUENCE [LARGE SCALE GENOMIC DNA]</scope>
    <source>
        <strain evidence="10">ATCC700992</strain>
    </source>
</reference>
<dbReference type="Pfam" id="PF16901">
    <property type="entry name" value="DAO_C"/>
    <property type="match status" value="1"/>
</dbReference>
<dbReference type="PROSITE" id="PS00977">
    <property type="entry name" value="FAD_G3PDH_1"/>
    <property type="match status" value="1"/>
</dbReference>
<dbReference type="GO" id="GO:0046168">
    <property type="term" value="P:glycerol-3-phosphate catabolic process"/>
    <property type="evidence" value="ECO:0007669"/>
    <property type="project" value="TreeGrafter"/>
</dbReference>
<dbReference type="STRING" id="1212491.LFA_1358"/>
<dbReference type="KEGG" id="lfa:LFA_1358"/>
<dbReference type="Gene3D" id="3.50.50.60">
    <property type="entry name" value="FAD/NAD(P)-binding domain"/>
    <property type="match status" value="1"/>
</dbReference>
<proteinExistence type="inferred from homology"/>
<dbReference type="RefSeq" id="WP_045095394.1">
    <property type="nucleotide sequence ID" value="NZ_LN614827.1"/>
</dbReference>
<keyword evidence="4" id="KW-0274">FAD</keyword>
<dbReference type="PRINTS" id="PR01001">
    <property type="entry name" value="FADG3PDH"/>
</dbReference>
<dbReference type="Gene3D" id="1.10.8.870">
    <property type="entry name" value="Alpha-glycerophosphate oxidase, cap domain"/>
    <property type="match status" value="1"/>
</dbReference>
<dbReference type="Proteomes" id="UP000032430">
    <property type="component" value="Chromosome I"/>
</dbReference>
<protein>
    <recommendedName>
        <fullName evidence="6">Glycerol-3-phosphate dehydrogenase</fullName>
        <ecNumber evidence="6">1.1.5.3</ecNumber>
    </recommendedName>
</protein>
<dbReference type="NCBIfam" id="NF009906">
    <property type="entry name" value="PRK13369.1"/>
    <property type="match status" value="1"/>
</dbReference>
<feature type="domain" description="Alpha-glycerophosphate oxidase C-terminal" evidence="8">
    <location>
        <begin position="380"/>
        <end position="480"/>
    </location>
</feature>
<evidence type="ECO:0000259" key="8">
    <source>
        <dbReference type="Pfam" id="PF16901"/>
    </source>
</evidence>
<gene>
    <name evidence="9" type="primary">glpD</name>
    <name evidence="9" type="ORF">LFA_1358</name>
</gene>
<dbReference type="HOGENOM" id="CLU_015740_5_0_6"/>
<comment type="similarity">
    <text evidence="2 6">Belongs to the FAD-dependent glycerol-3-phosphate dehydrogenase family.</text>
</comment>
<evidence type="ECO:0000259" key="7">
    <source>
        <dbReference type="Pfam" id="PF01266"/>
    </source>
</evidence>
<dbReference type="PANTHER" id="PTHR11985:SF15">
    <property type="entry name" value="GLYCEROL-3-PHOSPHATE DEHYDROGENASE, MITOCHONDRIAL"/>
    <property type="match status" value="1"/>
</dbReference>
<dbReference type="OrthoDB" id="9766796at2"/>
<dbReference type="GO" id="GO:0004368">
    <property type="term" value="F:glycerol-3-phosphate dehydrogenase (quinone) activity"/>
    <property type="evidence" value="ECO:0007669"/>
    <property type="project" value="UniProtKB-EC"/>
</dbReference>
<dbReference type="PANTHER" id="PTHR11985">
    <property type="entry name" value="GLYCEROL-3-PHOSPHATE DEHYDROGENASE"/>
    <property type="match status" value="1"/>
</dbReference>
<dbReference type="Gene3D" id="3.30.9.10">
    <property type="entry name" value="D-Amino Acid Oxidase, subunit A, domain 2"/>
    <property type="match status" value="1"/>
</dbReference>
<dbReference type="NCBIfam" id="NF008899">
    <property type="entry name" value="PRK12266.1"/>
    <property type="match status" value="1"/>
</dbReference>
<dbReference type="InterPro" id="IPR000447">
    <property type="entry name" value="G3P_DH_FAD-dep"/>
</dbReference>